<accession>A0ABV5JPN3</accession>
<keyword evidence="1" id="KW-1133">Transmembrane helix</keyword>
<feature type="transmembrane region" description="Helical" evidence="1">
    <location>
        <begin position="113"/>
        <end position="137"/>
    </location>
</feature>
<feature type="domain" description="CAAX prenyl protease 2/Lysostaphin resistance protein A-like" evidence="2">
    <location>
        <begin position="160"/>
        <end position="247"/>
    </location>
</feature>
<dbReference type="PANTHER" id="PTHR36435">
    <property type="entry name" value="SLR1288 PROTEIN"/>
    <property type="match status" value="1"/>
</dbReference>
<feature type="transmembrane region" description="Helical" evidence="1">
    <location>
        <begin position="238"/>
        <end position="258"/>
    </location>
</feature>
<dbReference type="Proteomes" id="UP001589700">
    <property type="component" value="Unassembled WGS sequence"/>
</dbReference>
<feature type="transmembrane region" description="Helical" evidence="1">
    <location>
        <begin position="69"/>
        <end position="92"/>
    </location>
</feature>
<sequence length="259" mass="26562">MNERPGPWTESPPAPVAAGDGLWTTPVRGKVAVAAVAWVLAYVAAVVVVVIVGLFALRTVGSGPPPSAPLALVVILGTAGAALAAVRIHLLGRHGLRWADLGLRRPDRSPLHLLWQIPAVMLAGATASALVLVPLGLGEDAGATDEDALADLVTGGPVVVVLGLLAVAAIVPLMEEVVFRGIVLPAFRARYRAALGITLAGLVFAVVHLIPPAMPYLVVVGISLCAMAEWYRSIVPGIVLHGVNNAVVFASIMAATAVL</sequence>
<protein>
    <submittedName>
        <fullName evidence="3">Lysostaphin resistance A-like protein</fullName>
    </submittedName>
</protein>
<dbReference type="Pfam" id="PF02517">
    <property type="entry name" value="Rce1-like"/>
    <property type="match status" value="1"/>
</dbReference>
<evidence type="ECO:0000259" key="2">
    <source>
        <dbReference type="Pfam" id="PF02517"/>
    </source>
</evidence>
<proteinExistence type="predicted"/>
<keyword evidence="1" id="KW-0812">Transmembrane</keyword>
<gene>
    <name evidence="3" type="ORF">ACFFVD_07690</name>
</gene>
<keyword evidence="4" id="KW-1185">Reference proteome</keyword>
<organism evidence="3 4">
    <name type="scientific">Dietzia aerolata</name>
    <dbReference type="NCBI Taxonomy" id="595984"/>
    <lineage>
        <taxon>Bacteria</taxon>
        <taxon>Bacillati</taxon>
        <taxon>Actinomycetota</taxon>
        <taxon>Actinomycetes</taxon>
        <taxon>Mycobacteriales</taxon>
        <taxon>Dietziaceae</taxon>
        <taxon>Dietzia</taxon>
    </lineage>
</organism>
<dbReference type="InterPro" id="IPR052710">
    <property type="entry name" value="CAAX_protease"/>
</dbReference>
<reference evidence="3 4" key="1">
    <citation type="submission" date="2024-09" db="EMBL/GenBank/DDBJ databases">
        <authorList>
            <person name="Sun Q."/>
            <person name="Mori K."/>
        </authorList>
    </citation>
    <scope>NUCLEOTIDE SEQUENCE [LARGE SCALE GENOMIC DNA]</scope>
    <source>
        <strain evidence="3 4">CCM 7659</strain>
    </source>
</reference>
<evidence type="ECO:0000313" key="4">
    <source>
        <dbReference type="Proteomes" id="UP001589700"/>
    </source>
</evidence>
<evidence type="ECO:0000256" key="1">
    <source>
        <dbReference type="SAM" id="Phobius"/>
    </source>
</evidence>
<dbReference type="PANTHER" id="PTHR36435:SF1">
    <property type="entry name" value="CAAX AMINO TERMINAL PROTEASE FAMILY PROTEIN"/>
    <property type="match status" value="1"/>
</dbReference>
<feature type="transmembrane region" description="Helical" evidence="1">
    <location>
        <begin position="191"/>
        <end position="207"/>
    </location>
</feature>
<dbReference type="InterPro" id="IPR003675">
    <property type="entry name" value="Rce1/LyrA-like_dom"/>
</dbReference>
<evidence type="ECO:0000313" key="3">
    <source>
        <dbReference type="EMBL" id="MFB9259682.1"/>
    </source>
</evidence>
<dbReference type="EMBL" id="JBHMDY010000004">
    <property type="protein sequence ID" value="MFB9259682.1"/>
    <property type="molecule type" value="Genomic_DNA"/>
</dbReference>
<feature type="transmembrane region" description="Helical" evidence="1">
    <location>
        <begin position="31"/>
        <end position="57"/>
    </location>
</feature>
<name>A0ABV5JPN3_9ACTN</name>
<feature type="transmembrane region" description="Helical" evidence="1">
    <location>
        <begin position="157"/>
        <end position="179"/>
    </location>
</feature>
<keyword evidence="1" id="KW-0472">Membrane</keyword>
<comment type="caution">
    <text evidence="3">The sequence shown here is derived from an EMBL/GenBank/DDBJ whole genome shotgun (WGS) entry which is preliminary data.</text>
</comment>
<dbReference type="RefSeq" id="WP_338403619.1">
    <property type="nucleotide sequence ID" value="NZ_JAALDM010000251.1"/>
</dbReference>